<dbReference type="PANTHER" id="PTHR33119">
    <property type="entry name" value="IFI3P"/>
    <property type="match status" value="1"/>
</dbReference>
<name>G3J9J2_CORMM</name>
<evidence type="ECO:0000313" key="4">
    <source>
        <dbReference type="Proteomes" id="UP000001610"/>
    </source>
</evidence>
<evidence type="ECO:0008006" key="5">
    <source>
        <dbReference type="Google" id="ProtNLM"/>
    </source>
</evidence>
<evidence type="ECO:0000313" key="3">
    <source>
        <dbReference type="EMBL" id="EGX94969.1"/>
    </source>
</evidence>
<gene>
    <name evidence="3" type="ORF">CCM_03241</name>
</gene>
<dbReference type="InterPro" id="IPR025340">
    <property type="entry name" value="DUF4246"/>
</dbReference>
<reference evidence="3 4" key="1">
    <citation type="journal article" date="2011" name="Genome Biol.">
        <title>Genome sequence of the insect pathogenic fungus Cordyceps militaris, a valued traditional Chinese medicine.</title>
        <authorList>
            <person name="Zheng P."/>
            <person name="Xia Y."/>
            <person name="Xiao G."/>
            <person name="Xiong C."/>
            <person name="Hu X."/>
            <person name="Zhang S."/>
            <person name="Zheng H."/>
            <person name="Huang Y."/>
            <person name="Zhou Y."/>
            <person name="Wang S."/>
            <person name="Zhao G.P."/>
            <person name="Liu X."/>
            <person name="St Leger R.J."/>
            <person name="Wang C."/>
        </authorList>
    </citation>
    <scope>NUCLEOTIDE SEQUENCE [LARGE SCALE GENOMIC DNA]</scope>
    <source>
        <strain evidence="3 4">CM01</strain>
    </source>
</reference>
<organism evidence="3 4">
    <name type="scientific">Cordyceps militaris (strain CM01)</name>
    <name type="common">Caterpillar fungus</name>
    <dbReference type="NCBI Taxonomy" id="983644"/>
    <lineage>
        <taxon>Eukaryota</taxon>
        <taxon>Fungi</taxon>
        <taxon>Dikarya</taxon>
        <taxon>Ascomycota</taxon>
        <taxon>Pezizomycotina</taxon>
        <taxon>Sordariomycetes</taxon>
        <taxon>Hypocreomycetidae</taxon>
        <taxon>Hypocreales</taxon>
        <taxon>Cordycipitaceae</taxon>
        <taxon>Cordyceps</taxon>
    </lineage>
</organism>
<dbReference type="Pfam" id="PF14033">
    <property type="entry name" value="DUF4246"/>
    <property type="match status" value="1"/>
</dbReference>
<accession>G3J9J2</accession>
<dbReference type="OrthoDB" id="415532at2759"/>
<dbReference type="PANTHER" id="PTHR33119:SF1">
    <property type="entry name" value="FE2OG DIOXYGENASE DOMAIN-CONTAINING PROTEIN"/>
    <property type="match status" value="1"/>
</dbReference>
<dbReference type="InterPro" id="IPR049207">
    <property type="entry name" value="DUF4246_N"/>
</dbReference>
<sequence length="698" mass="80288">MDAREDIPSVDGFTEDQEQVFRNWVNLFSWSSPPSLKQANDYLRLKFSQSFPEHVLSDVIEQVYARKELPPIREIAPFLPPPVRPATPPRTHKVKLPGYGMSITRRQKNTDFPVLVADRDSGWRAQTLLIREYCMLEAVESLTNKPEWWRKVRDSDIAAKWRAEMLAMDWQAFHQYADFTPNMADACIEELRLKADMYEQTGLIPVFDYSACVLKSDSLLDAELTDKLIELLKPLEDVPESAKDWHPGSDGKVLDLVHPSMWPLVFGRTRIMPDDEISLHDCLSFIGAGEVIPKPNESEQRPATFWSYREVATSSINFQWLPCNVELTEDGKARITSYINNLHPTKHRGLYPVIEEFISKSLPAWDYVYRWPTEFRYQRLSTMKVGFECTTPAVCKPEYECLPTSRLLGKAEREEDEDYDEEDYQGSEREQLDNQWFNETHPVRVPDVKPCVPATDAYQDKVKTAGFFDNASRLQVIVKLANIHLSPDKPRYDGGSWHIEGQQNEHIVATALYYYDNDNITESRLALRTAADAEELGRDLGYLQNDVRSIAHTFAVEQSHEASTLQDVGSVTTRAGRAIFFPNLFLHRVEPFALQDATRPGHRKILALFLVDPQIPVISTANVPPQQRHWWPGEGYVRQRLRLPAVVGGMVLEHVDFPYDEAEAKRVRERLMAERRTEQDGFCWCKPASWSRLASRAQ</sequence>
<feature type="domain" description="DUF4246" evidence="2">
    <location>
        <begin position="96"/>
        <end position="164"/>
    </location>
</feature>
<evidence type="ECO:0000259" key="2">
    <source>
        <dbReference type="Pfam" id="PF21666"/>
    </source>
</evidence>
<dbReference type="VEuPathDB" id="FungiDB:CCM_03241"/>
<keyword evidence="4" id="KW-1185">Reference proteome</keyword>
<proteinExistence type="predicted"/>
<feature type="domain" description="DUF4246" evidence="1">
    <location>
        <begin position="182"/>
        <end position="632"/>
    </location>
</feature>
<dbReference type="AlphaFoldDB" id="G3J9J2"/>
<protein>
    <recommendedName>
        <fullName evidence="5">Duf1665 domain containing protein</fullName>
    </recommendedName>
</protein>
<dbReference type="OMA" id="QDRHEFI"/>
<evidence type="ECO:0000259" key="1">
    <source>
        <dbReference type="Pfam" id="PF14033"/>
    </source>
</evidence>
<dbReference type="InterPro" id="IPR049192">
    <property type="entry name" value="DUF4246_C"/>
</dbReference>
<dbReference type="HOGENOM" id="CLU_012066_2_1_1"/>
<dbReference type="Pfam" id="PF21666">
    <property type="entry name" value="DUF4246_N"/>
    <property type="match status" value="1"/>
</dbReference>
<dbReference type="InterPro" id="IPR001589">
    <property type="entry name" value="Actinin_actin-bd_CS"/>
</dbReference>
<dbReference type="EMBL" id="JH126400">
    <property type="protein sequence ID" value="EGX94969.1"/>
    <property type="molecule type" value="Genomic_DNA"/>
</dbReference>
<dbReference type="PROSITE" id="PS00019">
    <property type="entry name" value="ACTININ_1"/>
    <property type="match status" value="1"/>
</dbReference>
<dbReference type="RefSeq" id="XP_006668455.1">
    <property type="nucleotide sequence ID" value="XM_006668392.1"/>
</dbReference>
<dbReference type="STRING" id="983644.G3J9J2"/>
<dbReference type="GeneID" id="18165267"/>
<dbReference type="InParanoid" id="G3J9J2"/>
<dbReference type="eggNOG" id="ENOG502QQIE">
    <property type="taxonomic scope" value="Eukaryota"/>
</dbReference>
<dbReference type="Proteomes" id="UP000001610">
    <property type="component" value="Unassembled WGS sequence"/>
</dbReference>
<dbReference type="KEGG" id="cmt:CCM_03241"/>